<proteinExistence type="predicted"/>
<dbReference type="GO" id="GO:0034755">
    <property type="term" value="P:iron ion transmembrane transport"/>
    <property type="evidence" value="ECO:0007669"/>
    <property type="project" value="TreeGrafter"/>
</dbReference>
<dbReference type="OrthoDB" id="9787548at2"/>
<keyword evidence="7" id="KW-1185">Reference proteome</keyword>
<dbReference type="GO" id="GO:0005886">
    <property type="term" value="C:plasma membrane"/>
    <property type="evidence" value="ECO:0007669"/>
    <property type="project" value="TreeGrafter"/>
</dbReference>
<evidence type="ECO:0000256" key="1">
    <source>
        <dbReference type="ARBA" id="ARBA00004141"/>
    </source>
</evidence>
<dbReference type="PANTHER" id="PTHR11706">
    <property type="entry name" value="SOLUTE CARRIER PROTEIN FAMILY 11 MEMBER"/>
    <property type="match status" value="1"/>
</dbReference>
<feature type="transmembrane region" description="Helical" evidence="5">
    <location>
        <begin position="189"/>
        <end position="210"/>
    </location>
</feature>
<feature type="transmembrane region" description="Helical" evidence="5">
    <location>
        <begin position="121"/>
        <end position="140"/>
    </location>
</feature>
<keyword evidence="3 5" id="KW-1133">Transmembrane helix</keyword>
<evidence type="ECO:0000256" key="2">
    <source>
        <dbReference type="ARBA" id="ARBA00022692"/>
    </source>
</evidence>
<feature type="transmembrane region" description="Helical" evidence="5">
    <location>
        <begin position="389"/>
        <end position="412"/>
    </location>
</feature>
<dbReference type="InterPro" id="IPR001046">
    <property type="entry name" value="NRAMP_fam"/>
</dbReference>
<feature type="transmembrane region" description="Helical" evidence="5">
    <location>
        <begin position="231"/>
        <end position="258"/>
    </location>
</feature>
<comment type="subcellular location">
    <subcellularLocation>
        <location evidence="1">Membrane</location>
        <topology evidence="1">Multi-pass membrane protein</topology>
    </subcellularLocation>
</comment>
<keyword evidence="4 5" id="KW-0472">Membrane</keyword>
<organism evidence="6 7">
    <name type="scientific">Streptomonospora alba</name>
    <dbReference type="NCBI Taxonomy" id="183763"/>
    <lineage>
        <taxon>Bacteria</taxon>
        <taxon>Bacillati</taxon>
        <taxon>Actinomycetota</taxon>
        <taxon>Actinomycetes</taxon>
        <taxon>Streptosporangiales</taxon>
        <taxon>Nocardiopsidaceae</taxon>
        <taxon>Streptomonospora</taxon>
    </lineage>
</organism>
<feature type="transmembrane region" description="Helical" evidence="5">
    <location>
        <begin position="43"/>
        <end position="62"/>
    </location>
</feature>
<evidence type="ECO:0000256" key="4">
    <source>
        <dbReference type="ARBA" id="ARBA00023136"/>
    </source>
</evidence>
<dbReference type="AlphaFoldDB" id="A0A0C2J9W0"/>
<dbReference type="GO" id="GO:0015086">
    <property type="term" value="F:cadmium ion transmembrane transporter activity"/>
    <property type="evidence" value="ECO:0007669"/>
    <property type="project" value="TreeGrafter"/>
</dbReference>
<accession>A0A0C2J9W0</accession>
<evidence type="ECO:0000256" key="5">
    <source>
        <dbReference type="SAM" id="Phobius"/>
    </source>
</evidence>
<reference evidence="7" key="1">
    <citation type="journal article" date="2015" name="Chem. Biol.">
        <title>Structure, bioactivity, and resistance mechanism of streptomonomicin, an unusual lasso Peptide from an understudied halophilic actinomycete.</title>
        <authorList>
            <person name="Metelev M."/>
            <person name="Tietz J.I."/>
            <person name="Melby J.O."/>
            <person name="Blair P.M."/>
            <person name="Zhu L."/>
            <person name="Livnat I."/>
            <person name="Severinov K."/>
            <person name="Mitchell D.A."/>
        </authorList>
    </citation>
    <scope>NUCLEOTIDE SEQUENCE [LARGE SCALE GENOMIC DNA]</scope>
    <source>
        <strain evidence="7">YIM 90003</strain>
    </source>
</reference>
<dbReference type="PANTHER" id="PTHR11706:SF3">
    <property type="entry name" value="METAL ION TRANSPORT PROTEIN"/>
    <property type="match status" value="1"/>
</dbReference>
<sequence length="418" mass="45381">MAQQEQQEQYKARWRLIGPGIVVAATGVGSGDLVASLVAGERFGYTLLWAVVVGCIVKIALAEAVGRWHLASGQSIFDGWRGMGVWTFVFFGPYILLWGFVYGATAMSASALPLQALFPAVPLWVFAILAGLSGLAFVWFNRYPALERVMTVLIGILFVTVVGLAIFLLPDLGSLAAGLVPTTPPDSLFYTLGLIGGVGGTITMAAYGFWVNAKGWHDAGWIRMMRLDNRVAYITTGVFVVAMLIVGAELLNSAQIALTEGDEGLVQLADVLQERFGTFISVVFLIGFFAAAYSSLLGVWHGVSLMFADFVGKIRGHTERPVEERESSWAFRAFLLWLTFPSMLLLLFDRPITLVIVYGVLGAAFMPFLAFTLMWLLNTRRTPAPWRSGIVSNIGLAIAGGLFLVLCANEIYSQLTGV</sequence>
<dbReference type="Proteomes" id="UP000031675">
    <property type="component" value="Unassembled WGS sequence"/>
</dbReference>
<feature type="transmembrane region" description="Helical" evidence="5">
    <location>
        <begin position="278"/>
        <end position="308"/>
    </location>
</feature>
<dbReference type="RefSeq" id="WP_040273884.1">
    <property type="nucleotide sequence ID" value="NZ_JROO01000027.1"/>
</dbReference>
<dbReference type="NCBIfam" id="NF037982">
    <property type="entry name" value="Nramp_1"/>
    <property type="match status" value="2"/>
</dbReference>
<keyword evidence="2 5" id="KW-0812">Transmembrane</keyword>
<comment type="caution">
    <text evidence="6">The sequence shown here is derived from an EMBL/GenBank/DDBJ whole genome shotgun (WGS) entry which is preliminary data.</text>
</comment>
<feature type="transmembrane region" description="Helical" evidence="5">
    <location>
        <begin position="12"/>
        <end position="31"/>
    </location>
</feature>
<dbReference type="STRING" id="183763.LP52_13815"/>
<feature type="transmembrane region" description="Helical" evidence="5">
    <location>
        <begin position="83"/>
        <end position="101"/>
    </location>
</feature>
<dbReference type="GO" id="GO:0005384">
    <property type="term" value="F:manganese ion transmembrane transporter activity"/>
    <property type="evidence" value="ECO:0007669"/>
    <property type="project" value="TreeGrafter"/>
</dbReference>
<feature type="transmembrane region" description="Helical" evidence="5">
    <location>
        <begin position="354"/>
        <end position="377"/>
    </location>
</feature>
<name>A0A0C2J9W0_9ACTN</name>
<feature type="transmembrane region" description="Helical" evidence="5">
    <location>
        <begin position="329"/>
        <end position="348"/>
    </location>
</feature>
<gene>
    <name evidence="6" type="ORF">LP52_13815</name>
</gene>
<dbReference type="Pfam" id="PF01566">
    <property type="entry name" value="Nramp"/>
    <property type="match status" value="1"/>
</dbReference>
<evidence type="ECO:0000256" key="3">
    <source>
        <dbReference type="ARBA" id="ARBA00022989"/>
    </source>
</evidence>
<evidence type="ECO:0000313" key="6">
    <source>
        <dbReference type="EMBL" id="KIH98256.1"/>
    </source>
</evidence>
<protein>
    <submittedName>
        <fullName evidence="6">Iron transporter</fullName>
    </submittedName>
</protein>
<feature type="transmembrane region" description="Helical" evidence="5">
    <location>
        <begin position="152"/>
        <end position="169"/>
    </location>
</feature>
<dbReference type="EMBL" id="JROO01000027">
    <property type="protein sequence ID" value="KIH98256.1"/>
    <property type="molecule type" value="Genomic_DNA"/>
</dbReference>
<evidence type="ECO:0000313" key="7">
    <source>
        <dbReference type="Proteomes" id="UP000031675"/>
    </source>
</evidence>